<proteinExistence type="predicted"/>
<keyword evidence="2" id="KW-1185">Reference proteome</keyword>
<dbReference type="InterPro" id="IPR020288">
    <property type="entry name" value="Sheath_initiator"/>
</dbReference>
<dbReference type="Pfam" id="PF10934">
    <property type="entry name" value="Sheath_initiator"/>
    <property type="match status" value="1"/>
</dbReference>
<organism evidence="1 2">
    <name type="scientific">Lacticaseibacillus pabuli</name>
    <dbReference type="NCBI Taxonomy" id="3025672"/>
    <lineage>
        <taxon>Bacteria</taxon>
        <taxon>Bacillati</taxon>
        <taxon>Bacillota</taxon>
        <taxon>Bacilli</taxon>
        <taxon>Lactobacillales</taxon>
        <taxon>Lactobacillaceae</taxon>
        <taxon>Lacticaseibacillus</taxon>
    </lineage>
</organism>
<gene>
    <name evidence="1" type="ORF">PQ472_05240</name>
</gene>
<reference evidence="1 2" key="1">
    <citation type="submission" date="2023-02" db="EMBL/GenBank/DDBJ databases">
        <title>Genome sequence of Lacticaseibacillus sp. KACC 23028.</title>
        <authorList>
            <person name="Kim S."/>
            <person name="Heo J."/>
            <person name="Kwon S.-W."/>
        </authorList>
    </citation>
    <scope>NUCLEOTIDE SEQUENCE [LARGE SCALE GENOMIC DNA]</scope>
    <source>
        <strain evidence="1 2">KACC 23028</strain>
    </source>
</reference>
<protein>
    <submittedName>
        <fullName evidence="1">DUF2634 domain-containing protein</fullName>
    </submittedName>
</protein>
<dbReference type="Proteomes" id="UP001220377">
    <property type="component" value="Chromosome"/>
</dbReference>
<evidence type="ECO:0000313" key="2">
    <source>
        <dbReference type="Proteomes" id="UP001220377"/>
    </source>
</evidence>
<sequence length="136" mass="14948">MDDDDEVEVDTPVDAVDEGTEPTRTYAVVDGHIRGMTDGLEAMRQAVGKILHTERFVWPIYDDQYGNDLLELIGKPMPYAENEVRRMTEDALLADDRITGVTFNSVTVVTSDTLAVHITVSTIFGDVPAGMEVTTA</sequence>
<name>A0ABY7WU04_9LACO</name>
<dbReference type="EMBL" id="CP117884">
    <property type="protein sequence ID" value="WDF83642.1"/>
    <property type="molecule type" value="Genomic_DNA"/>
</dbReference>
<accession>A0ABY7WU04</accession>
<dbReference type="RefSeq" id="WP_274261933.1">
    <property type="nucleotide sequence ID" value="NZ_CP117884.1"/>
</dbReference>
<dbReference type="SUPFAM" id="SSF160719">
    <property type="entry name" value="gpW/gp25-like"/>
    <property type="match status" value="1"/>
</dbReference>
<evidence type="ECO:0000313" key="1">
    <source>
        <dbReference type="EMBL" id="WDF83642.1"/>
    </source>
</evidence>
<dbReference type="Gene3D" id="3.10.450.40">
    <property type="match status" value="1"/>
</dbReference>